<comment type="similarity">
    <text evidence="1">Belongs to the universal stress protein A family.</text>
</comment>
<sequence>MFENILIALDGSKNSYDALNEALILAKKFNTKLYVVSVVNIANLPTNVGVSYEPNLERELSQDAQIILNNSQRIIESHKIDYEMDLLSGEPRDELIDFANRKQIGLVILGKSGVHALERFFVGSVTRYISEHFNGNVLIVS</sequence>
<dbReference type="SUPFAM" id="SSF52402">
    <property type="entry name" value="Adenine nucleotide alpha hydrolases-like"/>
    <property type="match status" value="1"/>
</dbReference>
<dbReference type="Gene3D" id="3.40.50.620">
    <property type="entry name" value="HUPs"/>
    <property type="match status" value="1"/>
</dbReference>
<dbReference type="Pfam" id="PF00582">
    <property type="entry name" value="Usp"/>
    <property type="match status" value="1"/>
</dbReference>
<dbReference type="EMBL" id="NIPR01000007">
    <property type="protein sequence ID" value="PMD72248.1"/>
    <property type="molecule type" value="Genomic_DNA"/>
</dbReference>
<gene>
    <name evidence="3" type="ORF">CBP76_03680</name>
</gene>
<dbReference type="PANTHER" id="PTHR46268:SF6">
    <property type="entry name" value="UNIVERSAL STRESS PROTEIN UP12"/>
    <property type="match status" value="1"/>
</dbReference>
<dbReference type="AlphaFoldDB" id="A0A2N7AVN7"/>
<evidence type="ECO:0000259" key="2">
    <source>
        <dbReference type="Pfam" id="PF00582"/>
    </source>
</evidence>
<name>A0A2N7AVN7_9LACO</name>
<feature type="domain" description="UspA" evidence="2">
    <location>
        <begin position="1"/>
        <end position="140"/>
    </location>
</feature>
<evidence type="ECO:0000256" key="1">
    <source>
        <dbReference type="ARBA" id="ARBA00008791"/>
    </source>
</evidence>
<dbReference type="Proteomes" id="UP000235649">
    <property type="component" value="Unassembled WGS sequence"/>
</dbReference>
<dbReference type="InterPro" id="IPR006016">
    <property type="entry name" value="UspA"/>
</dbReference>
<dbReference type="PANTHER" id="PTHR46268">
    <property type="entry name" value="STRESS RESPONSE PROTEIN NHAX"/>
    <property type="match status" value="1"/>
</dbReference>
<dbReference type="InterPro" id="IPR006015">
    <property type="entry name" value="Universal_stress_UspA"/>
</dbReference>
<protein>
    <recommendedName>
        <fullName evidence="2">UspA domain-containing protein</fullName>
    </recommendedName>
</protein>
<evidence type="ECO:0000313" key="3">
    <source>
        <dbReference type="EMBL" id="PMD72248.1"/>
    </source>
</evidence>
<dbReference type="CDD" id="cd00293">
    <property type="entry name" value="USP-like"/>
    <property type="match status" value="1"/>
</dbReference>
<dbReference type="InterPro" id="IPR014729">
    <property type="entry name" value="Rossmann-like_a/b/a_fold"/>
</dbReference>
<dbReference type="PRINTS" id="PR01438">
    <property type="entry name" value="UNVRSLSTRESS"/>
</dbReference>
<dbReference type="RefSeq" id="WP_102195591.1">
    <property type="nucleotide sequence ID" value="NZ_NIPR01000007.1"/>
</dbReference>
<proteinExistence type="inferred from homology"/>
<dbReference type="OrthoDB" id="9777884at2"/>
<accession>A0A2N7AVN7</accession>
<comment type="caution">
    <text evidence="3">The sequence shown here is derived from an EMBL/GenBank/DDBJ whole genome shotgun (WGS) entry which is preliminary data.</text>
</comment>
<reference evidence="3 4" key="1">
    <citation type="submission" date="2017-05" db="EMBL/GenBank/DDBJ databases">
        <title>Lactobacillus nurukis nov., sp. nov., isolated from nuruk.</title>
        <authorList>
            <person name="Kim S.-J."/>
        </authorList>
    </citation>
    <scope>NUCLEOTIDE SEQUENCE [LARGE SCALE GENOMIC DNA]</scope>
    <source>
        <strain evidence="3 4">SYF10-1a</strain>
    </source>
</reference>
<keyword evidence="4" id="KW-1185">Reference proteome</keyword>
<evidence type="ECO:0000313" key="4">
    <source>
        <dbReference type="Proteomes" id="UP000235649"/>
    </source>
</evidence>
<organism evidence="3 4">
    <name type="scientific">Companilactobacillus nuruki</name>
    <dbReference type="NCBI Taxonomy" id="1993540"/>
    <lineage>
        <taxon>Bacteria</taxon>
        <taxon>Bacillati</taxon>
        <taxon>Bacillota</taxon>
        <taxon>Bacilli</taxon>
        <taxon>Lactobacillales</taxon>
        <taxon>Lactobacillaceae</taxon>
        <taxon>Companilactobacillus</taxon>
    </lineage>
</organism>